<dbReference type="Proteomes" id="UP000682928">
    <property type="component" value="Chromosome"/>
</dbReference>
<organism evidence="6 7">
    <name type="scientific">Enterobacter kobei</name>
    <dbReference type="NCBI Taxonomy" id="208224"/>
    <lineage>
        <taxon>Bacteria</taxon>
        <taxon>Pseudomonadati</taxon>
        <taxon>Pseudomonadota</taxon>
        <taxon>Gammaproteobacteria</taxon>
        <taxon>Enterobacterales</taxon>
        <taxon>Enterobacteriaceae</taxon>
        <taxon>Enterobacter</taxon>
        <taxon>Enterobacter cloacae complex</taxon>
    </lineage>
</organism>
<dbReference type="Pfam" id="PF03466">
    <property type="entry name" value="LysR_substrate"/>
    <property type="match status" value="1"/>
</dbReference>
<dbReference type="PRINTS" id="PR00039">
    <property type="entry name" value="HTHLYSR"/>
</dbReference>
<dbReference type="CDD" id="cd08465">
    <property type="entry name" value="PBP2_ToxR"/>
    <property type="match status" value="1"/>
</dbReference>
<keyword evidence="4" id="KW-0804">Transcription</keyword>
<evidence type="ECO:0000256" key="4">
    <source>
        <dbReference type="ARBA" id="ARBA00023163"/>
    </source>
</evidence>
<name>A0AA86IWU9_9ENTR</name>
<evidence type="ECO:0000256" key="2">
    <source>
        <dbReference type="ARBA" id="ARBA00023015"/>
    </source>
</evidence>
<accession>A0AA86IWU9</accession>
<protein>
    <submittedName>
        <fullName evidence="6">LysR family transcriptional regulator</fullName>
    </submittedName>
</protein>
<evidence type="ECO:0000256" key="3">
    <source>
        <dbReference type="ARBA" id="ARBA00023125"/>
    </source>
</evidence>
<sequence>MVDMHGMDELRKIDLNLLLTLHALLTEKHVTRAATRLHRSQPAVSHALAQLRDLFDDPLLIRQRGKMQLTARAQSLLAPLDAALSGLNRLVGAPAFDPATTRRRFRIAMSDYAARLVLPPLIQMLRQEAPGIDLAISQSSREAMLTQLQDGELDLALGVFPDAAPAIQKQTLFTEQFVCLADKQFLPASQTLTLEAWLAKPHVSLVVVPDAVDEIEKALTERGLRRHICLALPHWSAALHVLLGTDLLLTVASKSVTGEDYQDKLCCFAPPLPLSGFDYAQAWHERKAQDPAHQWLRRTMMLCCDNYRN</sequence>
<dbReference type="Pfam" id="PF00126">
    <property type="entry name" value="HTH_1"/>
    <property type="match status" value="1"/>
</dbReference>
<feature type="domain" description="HTH lysR-type" evidence="5">
    <location>
        <begin position="13"/>
        <end position="70"/>
    </location>
</feature>
<dbReference type="PANTHER" id="PTHR30118:SF15">
    <property type="entry name" value="TRANSCRIPTIONAL REGULATORY PROTEIN"/>
    <property type="match status" value="1"/>
</dbReference>
<dbReference type="SUPFAM" id="SSF53850">
    <property type="entry name" value="Periplasmic binding protein-like II"/>
    <property type="match status" value="1"/>
</dbReference>
<dbReference type="EMBL" id="AP024590">
    <property type="protein sequence ID" value="BCU55667.1"/>
    <property type="molecule type" value="Genomic_DNA"/>
</dbReference>
<dbReference type="SUPFAM" id="SSF46785">
    <property type="entry name" value="Winged helix' DNA-binding domain"/>
    <property type="match status" value="1"/>
</dbReference>
<keyword evidence="3" id="KW-0238">DNA-binding</keyword>
<gene>
    <name evidence="6" type="primary">mexT</name>
    <name evidence="6" type="ORF">ENKO_22610</name>
</gene>
<dbReference type="PROSITE" id="PS50931">
    <property type="entry name" value="HTH_LYSR"/>
    <property type="match status" value="1"/>
</dbReference>
<comment type="similarity">
    <text evidence="1">Belongs to the LysR transcriptional regulatory family.</text>
</comment>
<dbReference type="PANTHER" id="PTHR30118">
    <property type="entry name" value="HTH-TYPE TRANSCRIPTIONAL REGULATOR LEUO-RELATED"/>
    <property type="match status" value="1"/>
</dbReference>
<dbReference type="InterPro" id="IPR050389">
    <property type="entry name" value="LysR-type_TF"/>
</dbReference>
<keyword evidence="2" id="KW-0805">Transcription regulation</keyword>
<dbReference type="GO" id="GO:0003677">
    <property type="term" value="F:DNA binding"/>
    <property type="evidence" value="ECO:0007669"/>
    <property type="project" value="UniProtKB-KW"/>
</dbReference>
<dbReference type="GO" id="GO:0003700">
    <property type="term" value="F:DNA-binding transcription factor activity"/>
    <property type="evidence" value="ECO:0007669"/>
    <property type="project" value="InterPro"/>
</dbReference>
<proteinExistence type="inferred from homology"/>
<dbReference type="Gene3D" id="1.10.10.10">
    <property type="entry name" value="Winged helix-like DNA-binding domain superfamily/Winged helix DNA-binding domain"/>
    <property type="match status" value="1"/>
</dbReference>
<evidence type="ECO:0000259" key="5">
    <source>
        <dbReference type="PROSITE" id="PS50931"/>
    </source>
</evidence>
<evidence type="ECO:0000313" key="7">
    <source>
        <dbReference type="Proteomes" id="UP000682928"/>
    </source>
</evidence>
<dbReference type="Gene3D" id="3.40.190.10">
    <property type="entry name" value="Periplasmic binding protein-like II"/>
    <property type="match status" value="2"/>
</dbReference>
<dbReference type="AlphaFoldDB" id="A0AA86IWU9"/>
<reference evidence="6" key="1">
    <citation type="submission" date="2021-04" db="EMBL/GenBank/DDBJ databases">
        <title>Difference and commonality of drug resistance evolution in various bacteria. and drug sensitivity profiles.</title>
        <authorList>
            <person name="Maeda T."/>
            <person name="Shibai A."/>
            <person name="Kawada K."/>
            <person name="Kotani H."/>
            <person name="Tarusawa Y."/>
            <person name="Tanabe K."/>
            <person name="Furusawa C."/>
        </authorList>
    </citation>
    <scope>NUCLEOTIDE SEQUENCE</scope>
    <source>
        <strain evidence="6">JCM 8580</strain>
    </source>
</reference>
<evidence type="ECO:0000313" key="6">
    <source>
        <dbReference type="EMBL" id="BCU55667.1"/>
    </source>
</evidence>
<dbReference type="InterPro" id="IPR036390">
    <property type="entry name" value="WH_DNA-bd_sf"/>
</dbReference>
<dbReference type="InterPro" id="IPR000847">
    <property type="entry name" value="LysR_HTH_N"/>
</dbReference>
<evidence type="ECO:0000256" key="1">
    <source>
        <dbReference type="ARBA" id="ARBA00009437"/>
    </source>
</evidence>
<dbReference type="InterPro" id="IPR036388">
    <property type="entry name" value="WH-like_DNA-bd_sf"/>
</dbReference>
<dbReference type="InterPro" id="IPR005119">
    <property type="entry name" value="LysR_subst-bd"/>
</dbReference>